<gene>
    <name evidence="2" type="ORF">SCP_0101190</name>
</gene>
<evidence type="ECO:0000313" key="2">
    <source>
        <dbReference type="EMBL" id="GBE77246.1"/>
    </source>
</evidence>
<organism evidence="2 3">
    <name type="scientific">Sparassis crispa</name>
    <dbReference type="NCBI Taxonomy" id="139825"/>
    <lineage>
        <taxon>Eukaryota</taxon>
        <taxon>Fungi</taxon>
        <taxon>Dikarya</taxon>
        <taxon>Basidiomycota</taxon>
        <taxon>Agaricomycotina</taxon>
        <taxon>Agaricomycetes</taxon>
        <taxon>Polyporales</taxon>
        <taxon>Sparassidaceae</taxon>
        <taxon>Sparassis</taxon>
    </lineage>
</organism>
<sequence>MPLKPTNLDIWPASGVCPICKRQTTSLRSHYSSIHRLICKVRYASDPKIQVKIVRDSRDNLFHCLGCVYKHASPRSLQRHAASCTFVMLPLRIRLPGLRRPAAEKNSEEEIQFLYIRKPSDSQVDDFEMHEVDGMLKTEPTDSDTLDEMNQQPEMDVDVEDEMHADTEGGSSRQKTMYEEEEEIYSGPGPNQECQIVSQGSPERQSSASQYHDSKSPPPPATLSLPSASSNHKTLSPVTDTPQQTDQTNPCEACTSSDRVIVDTEALHVSGDDLPSDQICASTDRECDTVRNESSHVQQPTPPLSSPALSPADYMRATPSVLKTVDPSTGSRSSIQSRRSLAFSPISRTPSLIIGRSSRGTEQPSFADRLPSATAAASGSGPHVSSIPRSLSYCSISSDISIKVETSQPSPAQSFVAGLSSSPGVSFLADILSGLGFDTDVLLDALSCTEDEWCKVKAEVLRRGRFADWCILSLGLQSRSEQLARFSLDVDEDELGKKCDSAASFIKGLSTSDRHAYLSTALSDLGFDREDLLDALCRLKEDVEWITIKDKIYENGGQFGFADWVLVKWGLRRRLGRLNRSRARG</sequence>
<feature type="compositionally biased region" description="Basic and acidic residues" evidence="1">
    <location>
        <begin position="283"/>
        <end position="294"/>
    </location>
</feature>
<feature type="compositionally biased region" description="Low complexity" evidence="1">
    <location>
        <begin position="239"/>
        <end position="248"/>
    </location>
</feature>
<feature type="region of interest" description="Disordered" evidence="1">
    <location>
        <begin position="156"/>
        <end position="311"/>
    </location>
</feature>
<dbReference type="Proteomes" id="UP000287166">
    <property type="component" value="Unassembled WGS sequence"/>
</dbReference>
<reference evidence="2 3" key="1">
    <citation type="journal article" date="2018" name="Sci. Rep.">
        <title>Genome sequence of the cauliflower mushroom Sparassis crispa (Hanabiratake) and its association with beneficial usage.</title>
        <authorList>
            <person name="Kiyama R."/>
            <person name="Furutani Y."/>
            <person name="Kawaguchi K."/>
            <person name="Nakanishi T."/>
        </authorList>
    </citation>
    <scope>NUCLEOTIDE SEQUENCE [LARGE SCALE GENOMIC DNA]</scope>
</reference>
<protein>
    <submittedName>
        <fullName evidence="2">Uncharacterized protein</fullName>
    </submittedName>
</protein>
<feature type="compositionally biased region" description="Polar residues" evidence="1">
    <location>
        <begin position="192"/>
        <end position="211"/>
    </location>
</feature>
<keyword evidence="3" id="KW-1185">Reference proteome</keyword>
<evidence type="ECO:0000256" key="1">
    <source>
        <dbReference type="SAM" id="MobiDB-lite"/>
    </source>
</evidence>
<comment type="caution">
    <text evidence="2">The sequence shown here is derived from an EMBL/GenBank/DDBJ whole genome shotgun (WGS) entry which is preliminary data.</text>
</comment>
<dbReference type="InParanoid" id="A0A401G506"/>
<name>A0A401G506_9APHY</name>
<proteinExistence type="predicted"/>
<dbReference type="GeneID" id="38774163"/>
<dbReference type="EMBL" id="BFAD01000001">
    <property type="protein sequence ID" value="GBE77246.1"/>
    <property type="molecule type" value="Genomic_DNA"/>
</dbReference>
<dbReference type="AlphaFoldDB" id="A0A401G506"/>
<dbReference type="RefSeq" id="XP_027608159.1">
    <property type="nucleotide sequence ID" value="XM_027752358.1"/>
</dbReference>
<evidence type="ECO:0000313" key="3">
    <source>
        <dbReference type="Proteomes" id="UP000287166"/>
    </source>
</evidence>
<accession>A0A401G506</accession>